<accession>A0A7C1CWT4</accession>
<name>A0A7C1CWT4_9BACT</name>
<gene>
    <name evidence="2" type="ORF">ENN47_08405</name>
</gene>
<protein>
    <submittedName>
        <fullName evidence="2">Permease</fullName>
    </submittedName>
</protein>
<dbReference type="EMBL" id="DSBT01000245">
    <property type="protein sequence ID" value="HDP78189.1"/>
    <property type="molecule type" value="Genomic_DNA"/>
</dbReference>
<evidence type="ECO:0000313" key="2">
    <source>
        <dbReference type="EMBL" id="HDP78189.1"/>
    </source>
</evidence>
<keyword evidence="1" id="KW-0812">Transmembrane</keyword>
<proteinExistence type="predicted"/>
<comment type="caution">
    <text evidence="2">The sequence shown here is derived from an EMBL/GenBank/DDBJ whole genome shotgun (WGS) entry which is preliminary data.</text>
</comment>
<feature type="transmembrane region" description="Helical" evidence="1">
    <location>
        <begin position="50"/>
        <end position="70"/>
    </location>
</feature>
<dbReference type="Proteomes" id="UP000886198">
    <property type="component" value="Unassembled WGS sequence"/>
</dbReference>
<evidence type="ECO:0000256" key="1">
    <source>
        <dbReference type="SAM" id="Phobius"/>
    </source>
</evidence>
<organism evidence="2">
    <name type="scientific">Mesotoga infera</name>
    <dbReference type="NCBI Taxonomy" id="1236046"/>
    <lineage>
        <taxon>Bacteria</taxon>
        <taxon>Thermotogati</taxon>
        <taxon>Thermotogota</taxon>
        <taxon>Thermotogae</taxon>
        <taxon>Kosmotogales</taxon>
        <taxon>Kosmotogaceae</taxon>
        <taxon>Mesotoga</taxon>
    </lineage>
</organism>
<keyword evidence="1" id="KW-1133">Transmembrane helix</keyword>
<feature type="transmembrane region" description="Helical" evidence="1">
    <location>
        <begin position="91"/>
        <end position="109"/>
    </location>
</feature>
<keyword evidence="1" id="KW-0472">Membrane</keyword>
<reference evidence="2" key="1">
    <citation type="journal article" date="2020" name="mSystems">
        <title>Genome- and Community-Level Interaction Insights into Carbon Utilization and Element Cycling Functions of Hydrothermarchaeota in Hydrothermal Sediment.</title>
        <authorList>
            <person name="Zhou Z."/>
            <person name="Liu Y."/>
            <person name="Xu W."/>
            <person name="Pan J."/>
            <person name="Luo Z.H."/>
            <person name="Li M."/>
        </authorList>
    </citation>
    <scope>NUCLEOTIDE SEQUENCE [LARGE SCALE GENOMIC DNA]</scope>
    <source>
        <strain evidence="2">SpSt-1179</strain>
    </source>
</reference>
<sequence length="209" mass="21916">MSHDDSRSLNSSAFSVFGQQCGNGKFLRQAIELSAKKGYALYASVGRMNALTTVIVIYVFLALALVLSMIKSKEKTKKAFKVAGKALVKTMPSLLAVLGIVGLTLGILTPEKISTFLGAEGGWFATILAAVIGAIMLIPSLVAFPLAGSLLRSGATVTTISVFITTLVMVGFVTIPLEAKILGKKFTAMRNGLGFVGALVIAIIMGMII</sequence>
<feature type="transmembrane region" description="Helical" evidence="1">
    <location>
        <begin position="189"/>
        <end position="208"/>
    </location>
</feature>
<feature type="transmembrane region" description="Helical" evidence="1">
    <location>
        <begin position="121"/>
        <end position="144"/>
    </location>
</feature>
<feature type="transmembrane region" description="Helical" evidence="1">
    <location>
        <begin position="156"/>
        <end position="177"/>
    </location>
</feature>
<dbReference type="AlphaFoldDB" id="A0A7C1CWT4"/>